<evidence type="ECO:0000313" key="2">
    <source>
        <dbReference type="EMBL" id="CAH0100489.1"/>
    </source>
</evidence>
<proteinExistence type="predicted"/>
<keyword evidence="3" id="KW-1185">Reference proteome</keyword>
<gene>
    <name evidence="2" type="ORF">DGAL_LOCUS2742</name>
</gene>
<dbReference type="Proteomes" id="UP000789390">
    <property type="component" value="Unassembled WGS sequence"/>
</dbReference>
<dbReference type="AlphaFoldDB" id="A0A8J2WID5"/>
<accession>A0A8J2WID5</accession>
<reference evidence="2" key="1">
    <citation type="submission" date="2021-11" db="EMBL/GenBank/DDBJ databases">
        <authorList>
            <person name="Schell T."/>
        </authorList>
    </citation>
    <scope>NUCLEOTIDE SEQUENCE</scope>
    <source>
        <strain evidence="2">M5</strain>
    </source>
</reference>
<evidence type="ECO:0008006" key="4">
    <source>
        <dbReference type="Google" id="ProtNLM"/>
    </source>
</evidence>
<evidence type="ECO:0000313" key="3">
    <source>
        <dbReference type="Proteomes" id="UP000789390"/>
    </source>
</evidence>
<dbReference type="EMBL" id="CAKKLH010000037">
    <property type="protein sequence ID" value="CAH0100489.1"/>
    <property type="molecule type" value="Genomic_DNA"/>
</dbReference>
<evidence type="ECO:0000256" key="1">
    <source>
        <dbReference type="SAM" id="MobiDB-lite"/>
    </source>
</evidence>
<feature type="region of interest" description="Disordered" evidence="1">
    <location>
        <begin position="173"/>
        <end position="217"/>
    </location>
</feature>
<dbReference type="OrthoDB" id="6757671at2759"/>
<feature type="compositionally biased region" description="Polar residues" evidence="1">
    <location>
        <begin position="174"/>
        <end position="189"/>
    </location>
</feature>
<dbReference type="Pfam" id="PF14223">
    <property type="entry name" value="Retrotran_gag_2"/>
    <property type="match status" value="1"/>
</dbReference>
<sequence>MANNTAKDVVHIAKFDGSNFPSWKYGVWIFLEKNRLIPIVDGSERLPEQVLNEDGAVQNNDEIDDWKQKDVEARTFIYSTMKLEKQTIFQGSESEPLLWGQFYSYRFRTEQSIKNFIAGIDKIAAQLRYFGAAVDDTQIMAKILVSLPSSLQRNYPKPVPRITSRNMTPKVPFVSQQSGSDEKLNTSGGTCPPKHVYPARGYFGPRGSQRERGLVRGRGGRGGITILMAIGIQHNKLQPSRRTIINKLKSFN</sequence>
<name>A0A8J2WID5_9CRUS</name>
<organism evidence="2 3">
    <name type="scientific">Daphnia galeata</name>
    <dbReference type="NCBI Taxonomy" id="27404"/>
    <lineage>
        <taxon>Eukaryota</taxon>
        <taxon>Metazoa</taxon>
        <taxon>Ecdysozoa</taxon>
        <taxon>Arthropoda</taxon>
        <taxon>Crustacea</taxon>
        <taxon>Branchiopoda</taxon>
        <taxon>Diplostraca</taxon>
        <taxon>Cladocera</taxon>
        <taxon>Anomopoda</taxon>
        <taxon>Daphniidae</taxon>
        <taxon>Daphnia</taxon>
    </lineage>
</organism>
<protein>
    <recommendedName>
        <fullName evidence="4">Retrotransposon Copia-like N-terminal domain-containing protein</fullName>
    </recommendedName>
</protein>
<comment type="caution">
    <text evidence="2">The sequence shown here is derived from an EMBL/GenBank/DDBJ whole genome shotgun (WGS) entry which is preliminary data.</text>
</comment>